<reference evidence="10 11" key="2">
    <citation type="journal article" date="2015" name="Stand. Genomic Sci.">
        <title>Draft genome sequence of Cellulomonas carbonis T26(T) and comparative analysis of six Cellulomonas genomes.</title>
        <authorList>
            <person name="Zhuang W."/>
            <person name="Zhang S."/>
            <person name="Xia X."/>
            <person name="Wang G."/>
        </authorList>
    </citation>
    <scope>NUCLEOTIDE SEQUENCE [LARGE SCALE GENOMIC DNA]</scope>
    <source>
        <strain evidence="10 11">T26</strain>
    </source>
</reference>
<dbReference type="AlphaFoldDB" id="A0A0A0BS77"/>
<dbReference type="GO" id="GO:0004733">
    <property type="term" value="F:pyridoxamine phosphate oxidase activity"/>
    <property type="evidence" value="ECO:0007669"/>
    <property type="project" value="UniProtKB-UniRule"/>
</dbReference>
<feature type="binding site" evidence="5 7">
    <location>
        <begin position="134"/>
        <end position="135"/>
    </location>
    <ligand>
        <name>FMN</name>
        <dbReference type="ChEBI" id="CHEBI:58210"/>
    </ligand>
</feature>
<dbReference type="PROSITE" id="PS01064">
    <property type="entry name" value="PYRIDOX_OXIDASE"/>
    <property type="match status" value="1"/>
</dbReference>
<proteinExistence type="inferred from homology"/>
<feature type="binding site" evidence="5 6">
    <location>
        <position position="117"/>
    </location>
    <ligand>
        <name>substrate</name>
    </ligand>
</feature>
<keyword evidence="5" id="KW-0664">Pyridoxine biosynthesis</keyword>
<sequence length="207" mass="23375">MRQSYERGSLDVPDLAPDPFEQFHRWFDEAVGARLPEPNAMVLATADVDGVPSARTVLLKGLDDRGFVLFTNHRSRKGRDLLANPRASLVFPWFEIDRQVVVLGSAEVVDRATTEEYFRSRPRGSRLGAWASDQSTVVPSRAALDERLAEAERRWAGDADVPVPDHWGGFRVVPASVEFWQGRPSRLHDRLRYRLTADGWAVERLAP</sequence>
<dbReference type="PIRSF" id="PIRSF000190">
    <property type="entry name" value="Pyd_amn-ph_oxd"/>
    <property type="match status" value="1"/>
</dbReference>
<dbReference type="SUPFAM" id="SSF50475">
    <property type="entry name" value="FMN-binding split barrel"/>
    <property type="match status" value="1"/>
</dbReference>
<comment type="pathway">
    <text evidence="5">Cofactor metabolism; pyridoxal 5'-phosphate salvage; pyridoxal 5'-phosphate from pyridoxine 5'-phosphate: step 1/1.</text>
</comment>
<feature type="domain" description="Pyridoxine 5'-phosphate oxidase dimerisation C-terminal" evidence="9">
    <location>
        <begin position="167"/>
        <end position="207"/>
    </location>
</feature>
<dbReference type="PANTHER" id="PTHR10851:SF0">
    <property type="entry name" value="PYRIDOXINE-5'-PHOSPHATE OXIDASE"/>
    <property type="match status" value="1"/>
</dbReference>
<evidence type="ECO:0000259" key="9">
    <source>
        <dbReference type="Pfam" id="PF10590"/>
    </source>
</evidence>
<name>A0A0A0BS77_9CELL</name>
<feature type="binding site" evidence="5 7">
    <location>
        <position position="76"/>
    </location>
    <ligand>
        <name>FMN</name>
        <dbReference type="ChEBI" id="CHEBI:58210"/>
    </ligand>
</feature>
<feature type="binding site" evidence="5 7">
    <location>
        <position position="99"/>
    </location>
    <ligand>
        <name>FMN</name>
        <dbReference type="ChEBI" id="CHEBI:58210"/>
    </ligand>
</feature>
<keyword evidence="4 5" id="KW-0560">Oxidoreductase</keyword>
<evidence type="ECO:0000256" key="7">
    <source>
        <dbReference type="PIRSR" id="PIRSR000190-2"/>
    </source>
</evidence>
<dbReference type="NCBIfam" id="TIGR00558">
    <property type="entry name" value="pdxH"/>
    <property type="match status" value="1"/>
</dbReference>
<feature type="binding site" evidence="5 6">
    <location>
        <position position="121"/>
    </location>
    <ligand>
        <name>substrate</name>
    </ligand>
</feature>
<evidence type="ECO:0000256" key="1">
    <source>
        <dbReference type="ARBA" id="ARBA00007301"/>
    </source>
</evidence>
<dbReference type="InterPro" id="IPR012349">
    <property type="entry name" value="Split_barrel_FMN-bd"/>
</dbReference>
<dbReference type="InterPro" id="IPR019576">
    <property type="entry name" value="Pyridoxamine_oxidase_dimer_C"/>
</dbReference>
<evidence type="ECO:0000313" key="10">
    <source>
        <dbReference type="EMBL" id="KGM10750.1"/>
    </source>
</evidence>
<evidence type="ECO:0000256" key="5">
    <source>
        <dbReference type="HAMAP-Rule" id="MF_01629"/>
    </source>
</evidence>
<evidence type="ECO:0000313" key="11">
    <source>
        <dbReference type="Proteomes" id="UP000029839"/>
    </source>
</evidence>
<feature type="binding site" evidence="5 6">
    <location>
        <position position="125"/>
    </location>
    <ligand>
        <name>substrate</name>
    </ligand>
</feature>
<feature type="binding site" evidence="5 7">
    <location>
        <position position="180"/>
    </location>
    <ligand>
        <name>FMN</name>
        <dbReference type="ChEBI" id="CHEBI:58210"/>
    </ligand>
</feature>
<reference evidence="10 11" key="1">
    <citation type="submission" date="2013-08" db="EMBL/GenBank/DDBJ databases">
        <title>Genome sequencing of Cellulomonas carbonis T26.</title>
        <authorList>
            <person name="Chen F."/>
            <person name="Li Y."/>
            <person name="Wang G."/>
        </authorList>
    </citation>
    <scope>NUCLEOTIDE SEQUENCE [LARGE SCALE GENOMIC DNA]</scope>
    <source>
        <strain evidence="10 11">T26</strain>
    </source>
</reference>
<dbReference type="UniPathway" id="UPA01068">
    <property type="reaction ID" value="UER00304"/>
</dbReference>
<feature type="binding site" evidence="5 6">
    <location>
        <position position="60"/>
    </location>
    <ligand>
        <name>substrate</name>
    </ligand>
</feature>
<dbReference type="EC" id="1.4.3.5" evidence="5"/>
<accession>A0A0A0BS77</accession>
<organism evidence="10 11">
    <name type="scientific">Cellulomonas carbonis T26</name>
    <dbReference type="NCBI Taxonomy" id="947969"/>
    <lineage>
        <taxon>Bacteria</taxon>
        <taxon>Bacillati</taxon>
        <taxon>Actinomycetota</taxon>
        <taxon>Actinomycetes</taxon>
        <taxon>Micrococcales</taxon>
        <taxon>Cellulomonadaceae</taxon>
        <taxon>Cellulomonas</taxon>
    </lineage>
</organism>
<dbReference type="GO" id="GO:0008615">
    <property type="term" value="P:pyridoxine biosynthetic process"/>
    <property type="evidence" value="ECO:0007669"/>
    <property type="project" value="UniProtKB-UniRule"/>
</dbReference>
<dbReference type="Pfam" id="PF10590">
    <property type="entry name" value="PNP_phzG_C"/>
    <property type="match status" value="1"/>
</dbReference>
<feature type="binding site" evidence="5 7">
    <location>
        <position position="77"/>
    </location>
    <ligand>
        <name>FMN</name>
        <dbReference type="ChEBI" id="CHEBI:58210"/>
    </ligand>
</feature>
<feature type="binding site" evidence="5 6">
    <location>
        <begin position="186"/>
        <end position="188"/>
    </location>
    <ligand>
        <name>substrate</name>
    </ligand>
</feature>
<gene>
    <name evidence="5" type="primary">pdxH</name>
    <name evidence="10" type="ORF">N868_13925</name>
</gene>
<protein>
    <recommendedName>
        <fullName evidence="5">Pyridoxine/pyridoxamine 5'-phosphate oxidase</fullName>
        <ecNumber evidence="5">1.4.3.5</ecNumber>
    </recommendedName>
    <alternativeName>
        <fullName evidence="5">PNP/PMP oxidase</fullName>
        <shortName evidence="5">PNPOx</shortName>
    </alternativeName>
    <alternativeName>
        <fullName evidence="5">Pyridoxal 5'-phosphate synthase</fullName>
    </alternativeName>
</protein>
<feature type="binding site" evidence="6">
    <location>
        <begin position="2"/>
        <end position="5"/>
    </location>
    <ligand>
        <name>substrate</name>
    </ligand>
</feature>
<evidence type="ECO:0000259" key="8">
    <source>
        <dbReference type="Pfam" id="PF01243"/>
    </source>
</evidence>
<comment type="similarity">
    <text evidence="1 5">Belongs to the pyridoxamine 5'-phosphate oxidase family.</text>
</comment>
<dbReference type="Gene3D" id="2.30.110.10">
    <property type="entry name" value="Electron Transport, Fmn-binding Protein, Chain A"/>
    <property type="match status" value="1"/>
</dbReference>
<comment type="catalytic activity">
    <reaction evidence="5">
        <text>pyridoxamine 5'-phosphate + O2 + H2O = pyridoxal 5'-phosphate + H2O2 + NH4(+)</text>
        <dbReference type="Rhea" id="RHEA:15817"/>
        <dbReference type="ChEBI" id="CHEBI:15377"/>
        <dbReference type="ChEBI" id="CHEBI:15379"/>
        <dbReference type="ChEBI" id="CHEBI:16240"/>
        <dbReference type="ChEBI" id="CHEBI:28938"/>
        <dbReference type="ChEBI" id="CHEBI:58451"/>
        <dbReference type="ChEBI" id="CHEBI:597326"/>
        <dbReference type="EC" id="1.4.3.5"/>
    </reaction>
</comment>
<comment type="subunit">
    <text evidence="5">Homodimer.</text>
</comment>
<comment type="caution">
    <text evidence="10">The sequence shown here is derived from an EMBL/GenBank/DDBJ whole genome shotgun (WGS) entry which is preliminary data.</text>
</comment>
<keyword evidence="3 5" id="KW-0288">FMN</keyword>
<keyword evidence="2 5" id="KW-0285">Flavoprotein</keyword>
<feature type="binding site" evidence="5 7">
    <location>
        <begin position="70"/>
        <end position="71"/>
    </location>
    <ligand>
        <name>FMN</name>
        <dbReference type="ChEBI" id="CHEBI:58210"/>
    </ligand>
</feature>
<dbReference type="InterPro" id="IPR019740">
    <property type="entry name" value="Pyridox_Oxase_CS"/>
</dbReference>
<evidence type="ECO:0000256" key="2">
    <source>
        <dbReference type="ARBA" id="ARBA00022630"/>
    </source>
</evidence>
<dbReference type="GO" id="GO:0010181">
    <property type="term" value="F:FMN binding"/>
    <property type="evidence" value="ECO:0007669"/>
    <property type="project" value="UniProtKB-UniRule"/>
</dbReference>
<evidence type="ECO:0000256" key="3">
    <source>
        <dbReference type="ARBA" id="ARBA00022643"/>
    </source>
</evidence>
<dbReference type="HAMAP" id="MF_01629">
    <property type="entry name" value="PdxH"/>
    <property type="match status" value="1"/>
</dbReference>
<keyword evidence="11" id="KW-1185">Reference proteome</keyword>
<evidence type="ECO:0000256" key="4">
    <source>
        <dbReference type="ARBA" id="ARBA00023002"/>
    </source>
</evidence>
<dbReference type="InterPro" id="IPR011576">
    <property type="entry name" value="Pyridox_Oxase_N"/>
</dbReference>
<feature type="binding site" evidence="5 7">
    <location>
        <begin position="55"/>
        <end position="60"/>
    </location>
    <ligand>
        <name>FMN</name>
        <dbReference type="ChEBI" id="CHEBI:58210"/>
    </ligand>
</feature>
<dbReference type="PANTHER" id="PTHR10851">
    <property type="entry name" value="PYRIDOXINE-5-PHOSPHATE OXIDASE"/>
    <property type="match status" value="1"/>
</dbReference>
<dbReference type="NCBIfam" id="NF004231">
    <property type="entry name" value="PRK05679.1"/>
    <property type="match status" value="1"/>
</dbReference>
<comment type="pathway">
    <text evidence="5">Cofactor metabolism; pyridoxal 5'-phosphate salvage; pyridoxal 5'-phosphate from pyridoxamine 5'-phosphate: step 1/1.</text>
</comment>
<dbReference type="Proteomes" id="UP000029839">
    <property type="component" value="Unassembled WGS sequence"/>
</dbReference>
<evidence type="ECO:0000256" key="6">
    <source>
        <dbReference type="PIRSR" id="PIRSR000190-1"/>
    </source>
</evidence>
<dbReference type="InterPro" id="IPR000659">
    <property type="entry name" value="Pyridox_Oxase"/>
</dbReference>
<comment type="catalytic activity">
    <reaction evidence="5">
        <text>pyridoxine 5'-phosphate + O2 = pyridoxal 5'-phosphate + H2O2</text>
        <dbReference type="Rhea" id="RHEA:15149"/>
        <dbReference type="ChEBI" id="CHEBI:15379"/>
        <dbReference type="ChEBI" id="CHEBI:16240"/>
        <dbReference type="ChEBI" id="CHEBI:58589"/>
        <dbReference type="ChEBI" id="CHEBI:597326"/>
        <dbReference type="EC" id="1.4.3.5"/>
    </reaction>
</comment>
<comment type="function">
    <text evidence="5">Catalyzes the oxidation of either pyridoxine 5'-phosphate (PNP) or pyridoxamine 5'-phosphate (PMP) into pyridoxal 5'-phosphate (PLP).</text>
</comment>
<feature type="binding site" evidence="5 7">
    <location>
        <position position="190"/>
    </location>
    <ligand>
        <name>FMN</name>
        <dbReference type="ChEBI" id="CHEBI:58210"/>
    </ligand>
</feature>
<feature type="domain" description="Pyridoxamine 5'-phosphate oxidase N-terminal" evidence="8">
    <location>
        <begin position="28"/>
        <end position="147"/>
    </location>
</feature>
<comment type="cofactor">
    <cofactor evidence="5 7">
        <name>FMN</name>
        <dbReference type="ChEBI" id="CHEBI:58210"/>
    </cofactor>
    <text evidence="5 7">Binds 1 FMN per subunit.</text>
</comment>
<dbReference type="Pfam" id="PF01243">
    <property type="entry name" value="PNPOx_N"/>
    <property type="match status" value="1"/>
</dbReference>
<dbReference type="EMBL" id="AXCY01000040">
    <property type="protein sequence ID" value="KGM10750.1"/>
    <property type="molecule type" value="Genomic_DNA"/>
</dbReference>